<dbReference type="InterPro" id="IPR000160">
    <property type="entry name" value="GGDEF_dom"/>
</dbReference>
<gene>
    <name evidence="4" type="ORF">GCM10009111_03480</name>
</gene>
<evidence type="ECO:0000256" key="1">
    <source>
        <dbReference type="SAM" id="Phobius"/>
    </source>
</evidence>
<feature type="transmembrane region" description="Helical" evidence="1">
    <location>
        <begin position="290"/>
        <end position="309"/>
    </location>
</feature>
<keyword evidence="1" id="KW-0812">Transmembrane</keyword>
<dbReference type="RefSeq" id="WP_215980269.1">
    <property type="nucleotide sequence ID" value="NZ_BAAAFA010000001.1"/>
</dbReference>
<name>A0ABN1L2W8_9GAMM</name>
<dbReference type="Pfam" id="PF00563">
    <property type="entry name" value="EAL"/>
    <property type="match status" value="1"/>
</dbReference>
<evidence type="ECO:0000313" key="4">
    <source>
        <dbReference type="EMBL" id="GAA0811241.1"/>
    </source>
</evidence>
<evidence type="ECO:0000313" key="5">
    <source>
        <dbReference type="Proteomes" id="UP001500021"/>
    </source>
</evidence>
<protein>
    <recommendedName>
        <fullName evidence="6">GGDEF-domain containing protein</fullName>
    </recommendedName>
</protein>
<dbReference type="Proteomes" id="UP001500021">
    <property type="component" value="Unassembled WGS sequence"/>
</dbReference>
<dbReference type="PROSITE" id="PS50887">
    <property type="entry name" value="GGDEF"/>
    <property type="match status" value="1"/>
</dbReference>
<keyword evidence="1" id="KW-1133">Transmembrane helix</keyword>
<keyword evidence="1" id="KW-0472">Membrane</keyword>
<dbReference type="PROSITE" id="PS50883">
    <property type="entry name" value="EAL"/>
    <property type="match status" value="1"/>
</dbReference>
<evidence type="ECO:0000259" key="3">
    <source>
        <dbReference type="PROSITE" id="PS50887"/>
    </source>
</evidence>
<organism evidence="4 5">
    <name type="scientific">Colwellia asteriadis</name>
    <dbReference type="NCBI Taxonomy" id="517723"/>
    <lineage>
        <taxon>Bacteria</taxon>
        <taxon>Pseudomonadati</taxon>
        <taxon>Pseudomonadota</taxon>
        <taxon>Gammaproteobacteria</taxon>
        <taxon>Alteromonadales</taxon>
        <taxon>Colwelliaceae</taxon>
        <taxon>Colwellia</taxon>
    </lineage>
</organism>
<dbReference type="NCBIfam" id="TIGR00254">
    <property type="entry name" value="GGDEF"/>
    <property type="match status" value="1"/>
</dbReference>
<dbReference type="SMART" id="SM00052">
    <property type="entry name" value="EAL"/>
    <property type="match status" value="1"/>
</dbReference>
<dbReference type="CDD" id="cd01949">
    <property type="entry name" value="GGDEF"/>
    <property type="match status" value="1"/>
</dbReference>
<feature type="transmembrane region" description="Helical" evidence="1">
    <location>
        <begin position="18"/>
        <end position="39"/>
    </location>
</feature>
<reference evidence="4 5" key="1">
    <citation type="journal article" date="2019" name="Int. J. Syst. Evol. Microbiol.">
        <title>The Global Catalogue of Microorganisms (GCM) 10K type strain sequencing project: providing services to taxonomists for standard genome sequencing and annotation.</title>
        <authorList>
            <consortium name="The Broad Institute Genomics Platform"/>
            <consortium name="The Broad Institute Genome Sequencing Center for Infectious Disease"/>
            <person name="Wu L."/>
            <person name="Ma J."/>
        </authorList>
    </citation>
    <scope>NUCLEOTIDE SEQUENCE [LARGE SCALE GENOMIC DNA]</scope>
    <source>
        <strain evidence="4 5">JCM 15608</strain>
    </source>
</reference>
<dbReference type="InterPro" id="IPR001633">
    <property type="entry name" value="EAL_dom"/>
</dbReference>
<dbReference type="Pfam" id="PF00990">
    <property type="entry name" value="GGDEF"/>
    <property type="match status" value="1"/>
</dbReference>
<dbReference type="PANTHER" id="PTHR44757:SF2">
    <property type="entry name" value="BIOFILM ARCHITECTURE MAINTENANCE PROTEIN MBAA"/>
    <property type="match status" value="1"/>
</dbReference>
<keyword evidence="5" id="KW-1185">Reference proteome</keyword>
<comment type="caution">
    <text evidence="4">The sequence shown here is derived from an EMBL/GenBank/DDBJ whole genome shotgun (WGS) entry which is preliminary data.</text>
</comment>
<dbReference type="CDD" id="cd01948">
    <property type="entry name" value="EAL"/>
    <property type="match status" value="1"/>
</dbReference>
<dbReference type="SMART" id="SM00267">
    <property type="entry name" value="GGDEF"/>
    <property type="match status" value="1"/>
</dbReference>
<feature type="domain" description="EAL" evidence="2">
    <location>
        <begin position="553"/>
        <end position="807"/>
    </location>
</feature>
<dbReference type="PANTHER" id="PTHR44757">
    <property type="entry name" value="DIGUANYLATE CYCLASE DGCP"/>
    <property type="match status" value="1"/>
</dbReference>
<evidence type="ECO:0000259" key="2">
    <source>
        <dbReference type="PROSITE" id="PS50883"/>
    </source>
</evidence>
<evidence type="ECO:0008006" key="6">
    <source>
        <dbReference type="Google" id="ProtNLM"/>
    </source>
</evidence>
<dbReference type="InterPro" id="IPR052155">
    <property type="entry name" value="Biofilm_reg_signaling"/>
</dbReference>
<accession>A0ABN1L2W8</accession>
<feature type="domain" description="GGDEF" evidence="3">
    <location>
        <begin position="411"/>
        <end position="544"/>
    </location>
</feature>
<proteinExistence type="predicted"/>
<sequence>MGNKKITEKRFVGVSSKLLTLIITTLLLLAVGFSSLSFWRLQEDYARFQQDTIEQGQVQVELHNSILRAKLTVWLESFTDLIQLSEHDDFSQLSNQLRRQYDALQLHFNIENIWLADADQRLLYSTDILPFEVKENIEQVLRLQEPSHQIYCPNNCQLLLSLPLLNNKGDTVVVTLGASLVDMLFAIKTSLNRDVAVISFNTKNNNVDLANSKIISSSNMELVDSLFHSNFTQPKLDKMLEQGLKIDLLESSYLINVLPLSEQKEQGFYLALIDDVSAYRQQNEAYQQRFIISLAVMFMVLAGFVYFIASPFTKRLLLLSNVLPLLAQKHFDQFRQAKFKRPRVFSDELDILSDSAVELSFELEQLNLEVEQKTKELENIAMFDLLTGLPNRNMLNYQLRKSLASITRFQGGVAVLFLDLDDFKKVNDSNGHSSGDKLLMQAAQRIRLSVGSIDLASRFGGDEFVLVLSNLANIDEAIDVAEKVLLQFKEPIQLGSSFFYISTSIGIAYTESPQEKADDLISHADIAMYEAKENGGGQYHVYHQEMFQRVAHRVMLEGEVRQALAKQQFSLSLQPQICAKNKKLYGFEALLRWQHPERGMISPEDFIPILENSQHMIELGYWIIRRCFEIAIDLKAQGLNDVRIAINLSAGQFIDVNLSTFLRDLLTEFSLPAECFELELTEQTLVKDMEHTIAIMQELKEMGFTFAIDDFGTGYSSLAYLKKMPVDVIKIDKSFIFGMLENHSDYQIITSTIAMVKNLGLTVVAEGVETKAQLLSLTENDCDIIQGYYYSKPIPEKELAAFIDKQILFGYWKIKVEHERLEKRLLN</sequence>
<dbReference type="EMBL" id="BAAAFA010000001">
    <property type="protein sequence ID" value="GAA0811241.1"/>
    <property type="molecule type" value="Genomic_DNA"/>
</dbReference>